<dbReference type="EMBL" id="ML996085">
    <property type="protein sequence ID" value="KAF2153547.1"/>
    <property type="molecule type" value="Genomic_DNA"/>
</dbReference>
<accession>A0A9P4J143</accession>
<gene>
    <name evidence="1" type="ORF">K461DRAFT_241127</name>
</gene>
<evidence type="ECO:0008006" key="3">
    <source>
        <dbReference type="Google" id="ProtNLM"/>
    </source>
</evidence>
<dbReference type="InterPro" id="IPR051678">
    <property type="entry name" value="AGP_Transferase"/>
</dbReference>
<proteinExistence type="predicted"/>
<dbReference type="PANTHER" id="PTHR21310">
    <property type="entry name" value="AMINOGLYCOSIDE PHOSPHOTRANSFERASE-RELATED-RELATED"/>
    <property type="match status" value="1"/>
</dbReference>
<dbReference type="PANTHER" id="PTHR21310:SF37">
    <property type="entry name" value="AMINOGLYCOSIDE PHOSPHOTRANSFERASE DOMAIN-CONTAINING PROTEIN"/>
    <property type="match status" value="1"/>
</dbReference>
<evidence type="ECO:0000313" key="1">
    <source>
        <dbReference type="EMBL" id="KAF2153547.1"/>
    </source>
</evidence>
<sequence length="396" mass="45289">MKYLKQHTTIPVPCIHAWGLSGDNPLDLGPFIVIDNIHGVSLKDLWVRSNVGRMRSDILDEDLRTIYRQMSSIILELSNLPFAAIGSLALPDASNDVALVPTMASKSHQIESLSGVCTWRNHQKVLSSTADYYRTLLAQDKEQLLSQPNSASSWTQATNHYLALHQMHAAASEFTNPNEDVHGFRLVCDNMGLESIFVRSREDLTIVAMPDWGWSYAAPWQVFCSPPRWLAGEEPKYFDDEGMARYERLLAVFLKELSREEERRYGNGKVGVEGECSLLLSTSMHTSYTTSHFWLIESLLTPIAYSTTPWQRLITRYPYLETLRPPDPAEVSAYADKKMEQLRVYEAEMTGRERVIKGETRLRDWVREFRWKGMPIGEEAEEGHRLRVGAWRAAHR</sequence>
<dbReference type="Proteomes" id="UP000799439">
    <property type="component" value="Unassembled WGS sequence"/>
</dbReference>
<protein>
    <recommendedName>
        <fullName evidence="3">Aminoglycoside phosphotransferase domain-containing protein</fullName>
    </recommendedName>
</protein>
<keyword evidence="2" id="KW-1185">Reference proteome</keyword>
<name>A0A9P4J143_9PEZI</name>
<organism evidence="1 2">
    <name type="scientific">Myriangium duriaei CBS 260.36</name>
    <dbReference type="NCBI Taxonomy" id="1168546"/>
    <lineage>
        <taxon>Eukaryota</taxon>
        <taxon>Fungi</taxon>
        <taxon>Dikarya</taxon>
        <taxon>Ascomycota</taxon>
        <taxon>Pezizomycotina</taxon>
        <taxon>Dothideomycetes</taxon>
        <taxon>Dothideomycetidae</taxon>
        <taxon>Myriangiales</taxon>
        <taxon>Myriangiaceae</taxon>
        <taxon>Myriangium</taxon>
    </lineage>
</organism>
<dbReference type="AlphaFoldDB" id="A0A9P4J143"/>
<reference evidence="1" key="1">
    <citation type="journal article" date="2020" name="Stud. Mycol.">
        <title>101 Dothideomycetes genomes: a test case for predicting lifestyles and emergence of pathogens.</title>
        <authorList>
            <person name="Haridas S."/>
            <person name="Albert R."/>
            <person name="Binder M."/>
            <person name="Bloem J."/>
            <person name="Labutti K."/>
            <person name="Salamov A."/>
            <person name="Andreopoulos B."/>
            <person name="Baker S."/>
            <person name="Barry K."/>
            <person name="Bills G."/>
            <person name="Bluhm B."/>
            <person name="Cannon C."/>
            <person name="Castanera R."/>
            <person name="Culley D."/>
            <person name="Daum C."/>
            <person name="Ezra D."/>
            <person name="Gonzalez J."/>
            <person name="Henrissat B."/>
            <person name="Kuo A."/>
            <person name="Liang C."/>
            <person name="Lipzen A."/>
            <person name="Lutzoni F."/>
            <person name="Magnuson J."/>
            <person name="Mondo S."/>
            <person name="Nolan M."/>
            <person name="Ohm R."/>
            <person name="Pangilinan J."/>
            <person name="Park H.-J."/>
            <person name="Ramirez L."/>
            <person name="Alfaro M."/>
            <person name="Sun H."/>
            <person name="Tritt A."/>
            <person name="Yoshinaga Y."/>
            <person name="Zwiers L.-H."/>
            <person name="Turgeon B."/>
            <person name="Goodwin S."/>
            <person name="Spatafora J."/>
            <person name="Crous P."/>
            <person name="Grigoriev I."/>
        </authorList>
    </citation>
    <scope>NUCLEOTIDE SEQUENCE</scope>
    <source>
        <strain evidence="1">CBS 260.36</strain>
    </source>
</reference>
<dbReference type="OrthoDB" id="5412996at2759"/>
<evidence type="ECO:0000313" key="2">
    <source>
        <dbReference type="Proteomes" id="UP000799439"/>
    </source>
</evidence>
<comment type="caution">
    <text evidence="1">The sequence shown here is derived from an EMBL/GenBank/DDBJ whole genome shotgun (WGS) entry which is preliminary data.</text>
</comment>